<proteinExistence type="predicted"/>
<keyword evidence="2" id="KW-1185">Reference proteome</keyword>
<comment type="caution">
    <text evidence="1">The sequence shown here is derived from an EMBL/GenBank/DDBJ whole genome shotgun (WGS) entry which is preliminary data.</text>
</comment>
<gene>
    <name evidence="1" type="ORF">GCM10023186_44960</name>
</gene>
<dbReference type="Proteomes" id="UP001500454">
    <property type="component" value="Unassembled WGS sequence"/>
</dbReference>
<name>A0ABP8JMZ0_9BACT</name>
<evidence type="ECO:0000313" key="2">
    <source>
        <dbReference type="Proteomes" id="UP001500454"/>
    </source>
</evidence>
<reference evidence="2" key="1">
    <citation type="journal article" date="2019" name="Int. J. Syst. Evol. Microbiol.">
        <title>The Global Catalogue of Microorganisms (GCM) 10K type strain sequencing project: providing services to taxonomists for standard genome sequencing and annotation.</title>
        <authorList>
            <consortium name="The Broad Institute Genomics Platform"/>
            <consortium name="The Broad Institute Genome Sequencing Center for Infectious Disease"/>
            <person name="Wu L."/>
            <person name="Ma J."/>
        </authorList>
    </citation>
    <scope>NUCLEOTIDE SEQUENCE [LARGE SCALE GENOMIC DNA]</scope>
    <source>
        <strain evidence="2">JCM 17924</strain>
    </source>
</reference>
<dbReference type="EMBL" id="BAABHA010000015">
    <property type="protein sequence ID" value="GAA4393417.1"/>
    <property type="molecule type" value="Genomic_DNA"/>
</dbReference>
<evidence type="ECO:0008006" key="3">
    <source>
        <dbReference type="Google" id="ProtNLM"/>
    </source>
</evidence>
<sequence length="109" mass="12414">MSQQQTATAFMRIKHIKFTHILLPHILQLIQQDHPRKKHPVASIKVKFSDNGEVYGADVRLAGDTLAFVSLPEGKLHEKVIRLNDEVKQYLLQACKEAGRIVQPIEVLH</sequence>
<accession>A0ABP8JMZ0</accession>
<dbReference type="RefSeq" id="WP_345227964.1">
    <property type="nucleotide sequence ID" value="NZ_BAABHA010000015.1"/>
</dbReference>
<organism evidence="1 2">
    <name type="scientific">Hymenobacter koreensis</name>
    <dbReference type="NCBI Taxonomy" id="1084523"/>
    <lineage>
        <taxon>Bacteria</taxon>
        <taxon>Pseudomonadati</taxon>
        <taxon>Bacteroidota</taxon>
        <taxon>Cytophagia</taxon>
        <taxon>Cytophagales</taxon>
        <taxon>Hymenobacteraceae</taxon>
        <taxon>Hymenobacter</taxon>
    </lineage>
</organism>
<evidence type="ECO:0000313" key="1">
    <source>
        <dbReference type="EMBL" id="GAA4393417.1"/>
    </source>
</evidence>
<protein>
    <recommendedName>
        <fullName evidence="3">DUF2218 domain-containing protein</fullName>
    </recommendedName>
</protein>